<evidence type="ECO:0000313" key="1">
    <source>
        <dbReference type="EMBL" id="KAK6740848.1"/>
    </source>
</evidence>
<accession>A0ABR1CR70</accession>
<protein>
    <submittedName>
        <fullName evidence="1">Uncharacterized protein</fullName>
    </submittedName>
</protein>
<keyword evidence="2" id="KW-1185">Reference proteome</keyword>
<proteinExistence type="predicted"/>
<evidence type="ECO:0000313" key="2">
    <source>
        <dbReference type="Proteomes" id="UP001303046"/>
    </source>
</evidence>
<dbReference type="Proteomes" id="UP001303046">
    <property type="component" value="Unassembled WGS sequence"/>
</dbReference>
<sequence length="110" mass="12375">MKMSEAVGWLRPNLIARLQVLTSGSSVTASRTVEPSINWERLDRACLLLRNGQTSEERSMVVVPYPNALLKLRTAVVAPHEIYMVHKVKEESAIHAFCGVMVRPHDTSYE</sequence>
<gene>
    <name evidence="1" type="primary">Necator_chrIII.g9743</name>
    <name evidence="1" type="ORF">RB195_008978</name>
</gene>
<organism evidence="1 2">
    <name type="scientific">Necator americanus</name>
    <name type="common">Human hookworm</name>
    <dbReference type="NCBI Taxonomy" id="51031"/>
    <lineage>
        <taxon>Eukaryota</taxon>
        <taxon>Metazoa</taxon>
        <taxon>Ecdysozoa</taxon>
        <taxon>Nematoda</taxon>
        <taxon>Chromadorea</taxon>
        <taxon>Rhabditida</taxon>
        <taxon>Rhabditina</taxon>
        <taxon>Rhabditomorpha</taxon>
        <taxon>Strongyloidea</taxon>
        <taxon>Ancylostomatidae</taxon>
        <taxon>Bunostominae</taxon>
        <taxon>Necator</taxon>
    </lineage>
</organism>
<name>A0ABR1CR70_NECAM</name>
<comment type="caution">
    <text evidence="1">The sequence shown here is derived from an EMBL/GenBank/DDBJ whole genome shotgun (WGS) entry which is preliminary data.</text>
</comment>
<reference evidence="1 2" key="1">
    <citation type="submission" date="2023-08" db="EMBL/GenBank/DDBJ databases">
        <title>A Necator americanus chromosomal reference genome.</title>
        <authorList>
            <person name="Ilik V."/>
            <person name="Petrzelkova K.J."/>
            <person name="Pardy F."/>
            <person name="Fuh T."/>
            <person name="Niatou-Singa F.S."/>
            <person name="Gouil Q."/>
            <person name="Baker L."/>
            <person name="Ritchie M.E."/>
            <person name="Jex A.R."/>
            <person name="Gazzola D."/>
            <person name="Li H."/>
            <person name="Toshio Fujiwara R."/>
            <person name="Zhan B."/>
            <person name="Aroian R.V."/>
            <person name="Pafco B."/>
            <person name="Schwarz E.M."/>
        </authorList>
    </citation>
    <scope>NUCLEOTIDE SEQUENCE [LARGE SCALE GENOMIC DNA]</scope>
    <source>
        <strain evidence="1 2">Aroian</strain>
        <tissue evidence="1">Whole animal</tissue>
    </source>
</reference>
<dbReference type="EMBL" id="JAVFWL010000003">
    <property type="protein sequence ID" value="KAK6740848.1"/>
    <property type="molecule type" value="Genomic_DNA"/>
</dbReference>